<dbReference type="InterPro" id="IPR010982">
    <property type="entry name" value="Lambda_DNA-bd_dom_sf"/>
</dbReference>
<name>A0A3M3ER54_9PSED</name>
<dbReference type="NCBIfam" id="TIGR02607">
    <property type="entry name" value="antidote_HigA"/>
    <property type="match status" value="1"/>
</dbReference>
<accession>A0A3M3ER54</accession>
<dbReference type="PANTHER" id="PTHR36924:SF1">
    <property type="entry name" value="ANTITOXIN HIGA-1"/>
    <property type="match status" value="1"/>
</dbReference>
<sequence>MNMCNPPHPGEFITEIYLEPNGISGRHLAEKLGVAPSTLSRVLRSTYRVSPEMALRLSVAAGRSPESWLAMQGVYDLQVARRHVDLGQVGKLVFS</sequence>
<dbReference type="PANTHER" id="PTHR36924">
    <property type="entry name" value="ANTITOXIN HIGA-1"/>
    <property type="match status" value="1"/>
</dbReference>
<dbReference type="InterPro" id="IPR013430">
    <property type="entry name" value="Toxin_antidote_HigA"/>
</dbReference>
<gene>
    <name evidence="3" type="ORF">ALQ77_03984</name>
</gene>
<evidence type="ECO:0000256" key="1">
    <source>
        <dbReference type="ARBA" id="ARBA00023125"/>
    </source>
</evidence>
<dbReference type="Proteomes" id="UP000270661">
    <property type="component" value="Unassembled WGS sequence"/>
</dbReference>
<feature type="domain" description="HTH cro/C1-type" evidence="2">
    <location>
        <begin position="28"/>
        <end position="68"/>
    </location>
</feature>
<dbReference type="SUPFAM" id="SSF47413">
    <property type="entry name" value="lambda repressor-like DNA-binding domains"/>
    <property type="match status" value="1"/>
</dbReference>
<dbReference type="RefSeq" id="WP_080996595.1">
    <property type="nucleotide sequence ID" value="NZ_CP102175.1"/>
</dbReference>
<dbReference type="Gene3D" id="1.10.260.40">
    <property type="entry name" value="lambda repressor-like DNA-binding domains"/>
    <property type="match status" value="1"/>
</dbReference>
<dbReference type="AlphaFoldDB" id="A0A3M3ER54"/>
<dbReference type="EMBL" id="RBOJ01000051">
    <property type="protein sequence ID" value="RMM52093.1"/>
    <property type="molecule type" value="Genomic_DNA"/>
</dbReference>
<proteinExistence type="predicted"/>
<keyword evidence="4" id="KW-1185">Reference proteome</keyword>
<dbReference type="OrthoDB" id="9793869at2"/>
<organism evidence="3 4">
    <name type="scientific">Pseudomonas corrugata</name>
    <dbReference type="NCBI Taxonomy" id="47879"/>
    <lineage>
        <taxon>Bacteria</taxon>
        <taxon>Pseudomonadati</taxon>
        <taxon>Pseudomonadota</taxon>
        <taxon>Gammaproteobacteria</taxon>
        <taxon>Pseudomonadales</taxon>
        <taxon>Pseudomonadaceae</taxon>
        <taxon>Pseudomonas</taxon>
    </lineage>
</organism>
<dbReference type="PROSITE" id="PS50943">
    <property type="entry name" value="HTH_CROC1"/>
    <property type="match status" value="1"/>
</dbReference>
<dbReference type="SMART" id="SM00530">
    <property type="entry name" value="HTH_XRE"/>
    <property type="match status" value="1"/>
</dbReference>
<evidence type="ECO:0000259" key="2">
    <source>
        <dbReference type="PROSITE" id="PS50943"/>
    </source>
</evidence>
<evidence type="ECO:0000313" key="3">
    <source>
        <dbReference type="EMBL" id="RMM52093.1"/>
    </source>
</evidence>
<dbReference type="GO" id="GO:0003677">
    <property type="term" value="F:DNA binding"/>
    <property type="evidence" value="ECO:0007669"/>
    <property type="project" value="UniProtKB-KW"/>
</dbReference>
<keyword evidence="1" id="KW-0238">DNA-binding</keyword>
<dbReference type="Pfam" id="PF01381">
    <property type="entry name" value="HTH_3"/>
    <property type="match status" value="1"/>
</dbReference>
<comment type="caution">
    <text evidence="3">The sequence shown here is derived from an EMBL/GenBank/DDBJ whole genome shotgun (WGS) entry which is preliminary data.</text>
</comment>
<protein>
    <recommendedName>
        <fullName evidence="2">HTH cro/C1-type domain-containing protein</fullName>
    </recommendedName>
</protein>
<reference evidence="3 4" key="1">
    <citation type="submission" date="2018-08" db="EMBL/GenBank/DDBJ databases">
        <title>Recombination of ecologically and evolutionarily significant loci maintains genetic cohesion in the Pseudomonas syringae species complex.</title>
        <authorList>
            <person name="Dillon M."/>
            <person name="Thakur S."/>
            <person name="Almeida R.N.D."/>
            <person name="Weir B.S."/>
            <person name="Guttman D.S."/>
        </authorList>
    </citation>
    <scope>NUCLEOTIDE SEQUENCE [LARGE SCALE GENOMIC DNA]</scope>
    <source>
        <strain evidence="3 4">NCPPB2445</strain>
    </source>
</reference>
<dbReference type="InterPro" id="IPR001387">
    <property type="entry name" value="Cro/C1-type_HTH"/>
</dbReference>
<evidence type="ECO:0000313" key="4">
    <source>
        <dbReference type="Proteomes" id="UP000270661"/>
    </source>
</evidence>
<dbReference type="CDD" id="cd00093">
    <property type="entry name" value="HTH_XRE"/>
    <property type="match status" value="1"/>
</dbReference>